<sequence length="855" mass="94057">MLIGINNCRPPNAGASASLSSPSLNPTTAQVARFLVLPIPSMESLSRISSLLESARDLTMDAAQAARSSRSTQKSLSTAQIRKLLDSRNEREVLDGLRKVITLMHRSQPCLPFFSSVVKNVASPNLEIKKLVYIYLLSHAEAEPDLALLSINTIQKSLSDGNPQVRAMALKTMSGIRVPVISQIVSLAIRKGLGDMSPHVRRAAALAIPKCYRLDPGTLPQLLGYLSTLLGDKQYYVAGAAVKTFMEICPERLDLIHKHYRGLVKKLVDMDEWSQLATLQLMTIYARRCFPRRTTTVKRKNGTKGFYEDEEDQTEEEISDEVAVINPDLELLLKSIKPLLQSRNSAVVVAVARAYVNLGTPSYIESTIGPLVALLRGPQDIQHIALYNIVSVAISQPQSFVRFASHFLVRTTDPAQVWELKLEMLTLIFPHCDTHIKSLILNELEHFASGSDRALVRESVRAIGRCAQSDTQTSGRCMRLLLKQISSPDGNLVAESLTVIRHLIQQDPDSHIKTVIRLAKSLDTTTSPKARATIIWLVGEFSGIGEEDNIAPDVLRILAKNFADEAEPAKLQIVLLAAKVYLHYLNRLQATAEPTPADSRSPHDGQSGGDNASPSQQQDFKPPHFVSPDEEHPIVLLWNYIFLLARYDTSYDLRDRLRLYRSLLSTPSSTQLATLMLLAPKLVPQVPSPSESRKGFMLGSASLVIGDSVGGMGIKGYEGLPEWVKAGQEPDPSLREWEEEKAYGETSAKSVPAGEMLDRAAGSGKTVVGRSGMNGDGSGVSEGEGKGKEKAKTLDDWLAEEESEEEEEEEEEGSGEEGSEEEEDEEESEEETDDEEGEENEESDDGAEGDQLIKR</sequence>
<dbReference type="GO" id="GO:0006886">
    <property type="term" value="P:intracellular protein transport"/>
    <property type="evidence" value="ECO:0007669"/>
    <property type="project" value="InterPro"/>
</dbReference>
<evidence type="ECO:0000256" key="3">
    <source>
        <dbReference type="ARBA" id="ARBA00022448"/>
    </source>
</evidence>
<dbReference type="PANTHER" id="PTHR11134">
    <property type="entry name" value="ADAPTOR COMPLEX SUBUNIT BETA FAMILY MEMBER"/>
    <property type="match status" value="1"/>
</dbReference>
<dbReference type="VEuPathDB" id="FungiDB:GMDG_04916"/>
<dbReference type="GeneID" id="36289924"/>
<dbReference type="OrthoDB" id="10254310at2759"/>
<dbReference type="GO" id="GO:0012505">
    <property type="term" value="C:endomembrane system"/>
    <property type="evidence" value="ECO:0007669"/>
    <property type="project" value="UniProtKB-SubCell"/>
</dbReference>
<feature type="region of interest" description="Disordered" evidence="6">
    <location>
        <begin position="762"/>
        <end position="855"/>
    </location>
</feature>
<dbReference type="GO" id="GO:0016192">
    <property type="term" value="P:vesicle-mediated transport"/>
    <property type="evidence" value="ECO:0007669"/>
    <property type="project" value="InterPro"/>
</dbReference>
<evidence type="ECO:0000256" key="2">
    <source>
        <dbReference type="ARBA" id="ARBA00006613"/>
    </source>
</evidence>
<dbReference type="InterPro" id="IPR026740">
    <property type="entry name" value="AP3_beta"/>
</dbReference>
<protein>
    <submittedName>
        <fullName evidence="8">AP-3 complex subunit beta</fullName>
    </submittedName>
</protein>
<feature type="compositionally biased region" description="Gly residues" evidence="6">
    <location>
        <begin position="772"/>
        <end position="782"/>
    </location>
</feature>
<reference evidence="8" key="1">
    <citation type="submission" date="2016-03" db="EMBL/GenBank/DDBJ databases">
        <title>Updated assembly of Pseudogymnoascus destructans, the fungus causing white-nose syndrome of bats.</title>
        <authorList>
            <person name="Palmer J.M."/>
            <person name="Drees K.P."/>
            <person name="Foster J.T."/>
            <person name="Lindner D.L."/>
        </authorList>
    </citation>
    <scope>NUCLEOTIDE SEQUENCE [LARGE SCALE GENOMIC DNA]</scope>
    <source>
        <strain evidence="8">20631-21</strain>
    </source>
</reference>
<dbReference type="Gene3D" id="1.25.10.10">
    <property type="entry name" value="Leucine-rich Repeat Variant"/>
    <property type="match status" value="1"/>
</dbReference>
<evidence type="ECO:0000313" key="8">
    <source>
        <dbReference type="EMBL" id="OAF56394.1"/>
    </source>
</evidence>
<accession>A0A177A5W6</accession>
<dbReference type="Proteomes" id="UP000077154">
    <property type="component" value="Unassembled WGS sequence"/>
</dbReference>
<proteinExistence type="inferred from homology"/>
<organism evidence="8">
    <name type="scientific">Pseudogymnoascus destructans</name>
    <dbReference type="NCBI Taxonomy" id="655981"/>
    <lineage>
        <taxon>Eukaryota</taxon>
        <taxon>Fungi</taxon>
        <taxon>Dikarya</taxon>
        <taxon>Ascomycota</taxon>
        <taxon>Pezizomycotina</taxon>
        <taxon>Leotiomycetes</taxon>
        <taxon>Thelebolales</taxon>
        <taxon>Thelebolaceae</taxon>
        <taxon>Pseudogymnoascus</taxon>
    </lineage>
</organism>
<evidence type="ECO:0000256" key="6">
    <source>
        <dbReference type="SAM" id="MobiDB-lite"/>
    </source>
</evidence>
<keyword evidence="5" id="KW-0472">Membrane</keyword>
<keyword evidence="4" id="KW-0653">Protein transport</keyword>
<feature type="compositionally biased region" description="Acidic residues" evidence="6">
    <location>
        <begin position="797"/>
        <end position="848"/>
    </location>
</feature>
<evidence type="ECO:0000256" key="4">
    <source>
        <dbReference type="ARBA" id="ARBA00022927"/>
    </source>
</evidence>
<dbReference type="Pfam" id="PF01602">
    <property type="entry name" value="Adaptin_N"/>
    <property type="match status" value="1"/>
</dbReference>
<comment type="similarity">
    <text evidence="2">Belongs to the adaptor complexes large subunit family.</text>
</comment>
<dbReference type="RefSeq" id="XP_024321690.1">
    <property type="nucleotide sequence ID" value="XM_024470457.1"/>
</dbReference>
<evidence type="ECO:0000256" key="5">
    <source>
        <dbReference type="ARBA" id="ARBA00023136"/>
    </source>
</evidence>
<dbReference type="InterPro" id="IPR016024">
    <property type="entry name" value="ARM-type_fold"/>
</dbReference>
<feature type="compositionally biased region" description="Basic and acidic residues" evidence="6">
    <location>
        <begin position="783"/>
        <end position="795"/>
    </location>
</feature>
<feature type="compositionally biased region" description="Polar residues" evidence="6">
    <location>
        <begin position="609"/>
        <end position="619"/>
    </location>
</feature>
<feature type="region of interest" description="Disordered" evidence="6">
    <location>
        <begin position="592"/>
        <end position="625"/>
    </location>
</feature>
<comment type="subcellular location">
    <subcellularLocation>
        <location evidence="1">Endomembrane system</location>
    </subcellularLocation>
</comment>
<name>A0A177A5W6_9PEZI</name>
<dbReference type="InterPro" id="IPR002553">
    <property type="entry name" value="Clathrin/coatomer_adapt-like_N"/>
</dbReference>
<dbReference type="EMBL" id="KV441404">
    <property type="protein sequence ID" value="OAF56394.1"/>
    <property type="molecule type" value="Genomic_DNA"/>
</dbReference>
<dbReference type="GO" id="GO:0030123">
    <property type="term" value="C:AP-3 adaptor complex"/>
    <property type="evidence" value="ECO:0007669"/>
    <property type="project" value="InterPro"/>
</dbReference>
<feature type="domain" description="Clathrin/coatomer adaptor adaptin-like N-terminal" evidence="7">
    <location>
        <begin position="75"/>
        <end position="667"/>
    </location>
</feature>
<dbReference type="AlphaFoldDB" id="A0A177A5W6"/>
<keyword evidence="3" id="KW-0813">Transport</keyword>
<dbReference type="PIRSF" id="PIRSF037096">
    <property type="entry name" value="AP3_complex_beta"/>
    <property type="match status" value="1"/>
</dbReference>
<evidence type="ECO:0000256" key="1">
    <source>
        <dbReference type="ARBA" id="ARBA00004308"/>
    </source>
</evidence>
<dbReference type="InterPro" id="IPR011989">
    <property type="entry name" value="ARM-like"/>
</dbReference>
<dbReference type="InterPro" id="IPR026739">
    <property type="entry name" value="AP_beta"/>
</dbReference>
<gene>
    <name evidence="8" type="primary">APL6</name>
    <name evidence="8" type="ORF">VC83_06872</name>
</gene>
<dbReference type="SUPFAM" id="SSF48371">
    <property type="entry name" value="ARM repeat"/>
    <property type="match status" value="1"/>
</dbReference>
<evidence type="ECO:0000259" key="7">
    <source>
        <dbReference type="Pfam" id="PF01602"/>
    </source>
</evidence>
<dbReference type="eggNOG" id="KOG1060">
    <property type="taxonomic scope" value="Eukaryota"/>
</dbReference>